<dbReference type="AlphaFoldDB" id="A0A8J4SHZ5"/>
<dbReference type="EMBL" id="AOFI03000001">
    <property type="protein sequence ID" value="KAF4326189.1"/>
    <property type="molecule type" value="Genomic_DNA"/>
</dbReference>
<dbReference type="GO" id="GO:0016491">
    <property type="term" value="F:oxidoreductase activity"/>
    <property type="evidence" value="ECO:0007669"/>
    <property type="project" value="UniProtKB-KW"/>
</dbReference>
<dbReference type="Proteomes" id="UP000702964">
    <property type="component" value="Unassembled WGS sequence"/>
</dbReference>
<protein>
    <recommendedName>
        <fullName evidence="8">Gfo/Idh/MocA-like oxidoreductase N-terminal domain-containing protein</fullName>
    </recommendedName>
</protein>
<dbReference type="InterPro" id="IPR029010">
    <property type="entry name" value="ThuA-like"/>
</dbReference>
<evidence type="ECO:0000313" key="6">
    <source>
        <dbReference type="EMBL" id="KAF4326189.1"/>
    </source>
</evidence>
<dbReference type="Pfam" id="PF01408">
    <property type="entry name" value="GFO_IDH_MocA"/>
    <property type="match status" value="1"/>
</dbReference>
<dbReference type="SUPFAM" id="SSF51735">
    <property type="entry name" value="NAD(P)-binding Rossmann-fold domains"/>
    <property type="match status" value="1"/>
</dbReference>
<reference evidence="6" key="1">
    <citation type="journal article" date="2015" name="Genom Data">
        <title>Draft genome sequences of Phytophthora kernoviae and Phytophthora ramorum lineage EU2 from Scotland.</title>
        <authorList>
            <person name="Sambles C."/>
            <person name="Schlenzig A."/>
            <person name="O'Neill P."/>
            <person name="Grant M."/>
            <person name="Studholme D.J."/>
        </authorList>
    </citation>
    <scope>NUCLEOTIDE SEQUENCE</scope>
    <source>
        <strain evidence="6">00238/432</strain>
    </source>
</reference>
<dbReference type="Gene3D" id="3.40.50.880">
    <property type="match status" value="1"/>
</dbReference>
<feature type="domain" description="GFO/IDH/MocA-like oxidoreductase" evidence="5">
    <location>
        <begin position="113"/>
        <end position="230"/>
    </location>
</feature>
<gene>
    <name evidence="6" type="ORF">G195_000240</name>
</gene>
<dbReference type="Gene3D" id="3.30.360.10">
    <property type="entry name" value="Dihydrodipicolinate Reductase, domain 2"/>
    <property type="match status" value="1"/>
</dbReference>
<dbReference type="Pfam" id="PF22725">
    <property type="entry name" value="GFO_IDH_MocA_C3"/>
    <property type="match status" value="1"/>
</dbReference>
<dbReference type="InterPro" id="IPR055170">
    <property type="entry name" value="GFO_IDH_MocA-like_dom"/>
</dbReference>
<dbReference type="SUPFAM" id="SSF55347">
    <property type="entry name" value="Glyceraldehyde-3-phosphate dehydrogenase-like, C-terminal domain"/>
    <property type="match status" value="1"/>
</dbReference>
<dbReference type="GO" id="GO:0000166">
    <property type="term" value="F:nucleotide binding"/>
    <property type="evidence" value="ECO:0007669"/>
    <property type="project" value="InterPro"/>
</dbReference>
<dbReference type="InterPro" id="IPR036291">
    <property type="entry name" value="NAD(P)-bd_dom_sf"/>
</dbReference>
<evidence type="ECO:0008006" key="8">
    <source>
        <dbReference type="Google" id="ProtNLM"/>
    </source>
</evidence>
<comment type="similarity">
    <text evidence="1">Belongs to the Gfo/Idh/MocA family.</text>
</comment>
<dbReference type="InterPro" id="IPR029062">
    <property type="entry name" value="Class_I_gatase-like"/>
</dbReference>
<dbReference type="InterPro" id="IPR050463">
    <property type="entry name" value="Gfo/Idh/MocA_oxidrdct_glycsds"/>
</dbReference>
<evidence type="ECO:0000259" key="3">
    <source>
        <dbReference type="Pfam" id="PF01408"/>
    </source>
</evidence>
<dbReference type="Pfam" id="PF06283">
    <property type="entry name" value="ThuA"/>
    <property type="match status" value="1"/>
</dbReference>
<dbReference type="PANTHER" id="PTHR43818">
    <property type="entry name" value="BCDNA.GH03377"/>
    <property type="match status" value="1"/>
</dbReference>
<organism evidence="6 7">
    <name type="scientific">Phytophthora kernoviae 00238/432</name>
    <dbReference type="NCBI Taxonomy" id="1284355"/>
    <lineage>
        <taxon>Eukaryota</taxon>
        <taxon>Sar</taxon>
        <taxon>Stramenopiles</taxon>
        <taxon>Oomycota</taxon>
        <taxon>Peronosporomycetes</taxon>
        <taxon>Peronosporales</taxon>
        <taxon>Peronosporaceae</taxon>
        <taxon>Phytophthora</taxon>
    </lineage>
</organism>
<comment type="caution">
    <text evidence="6">The sequence shown here is derived from an EMBL/GenBank/DDBJ whole genome shotgun (WGS) entry which is preliminary data.</text>
</comment>
<feature type="domain" description="ThuA-like" evidence="4">
    <location>
        <begin position="313"/>
        <end position="465"/>
    </location>
</feature>
<dbReference type="SUPFAM" id="SSF52317">
    <property type="entry name" value="Class I glutamine amidotransferase-like"/>
    <property type="match status" value="1"/>
</dbReference>
<name>A0A8J4SHZ5_9STRA</name>
<sequence>MFFPSAPLQPEMSVICGRNEQGVQEAANQFGWSESVTDWRELVRRDDIDLIDINAPSDAHKEIALEAARQGKHLFCEKPLALTLADSREMLQAAEEAGVAHMVGFNYRFSPAVQLAKELVQSGRLGKIYHFRAFFLQDWIMDPSFPLVWRLQKEVAGSGSHGDLGAHLIDLARFLVGEFKEVIGMSETFIKERPLASEMTGLSAKGSSNADAPKGHRSTNSFEINGSLGSVRFDFERMNELEVYFTKDEEDVQGFRRVLATDPAHKYAEAWWPAGHTIGFEHTFTHEMLELVTAISEGRQPEPSFHDGVACQAIDQELVNNVSAAVQSGVGLAGLHGGMCDAFRNNVDWQFMTGGQWVAHPGNDGVEYTVNMKRGSSPLLDHIEDFQVKSEQYYLHVDPAVEVLATTRFPVVNGPHAANGPVDMPVVWTKRWGAGRVFYNSLGHHADIVEMKQVTEMMRSGFLWTAAGKALAQSRTDAVAEVYTGMADNQNN</sequence>
<evidence type="ECO:0000259" key="5">
    <source>
        <dbReference type="Pfam" id="PF22725"/>
    </source>
</evidence>
<feature type="domain" description="Gfo/Idh/MocA-like oxidoreductase N-terminal" evidence="3">
    <location>
        <begin position="11"/>
        <end position="105"/>
    </location>
</feature>
<evidence type="ECO:0000259" key="4">
    <source>
        <dbReference type="Pfam" id="PF06283"/>
    </source>
</evidence>
<proteinExistence type="inferred from homology"/>
<dbReference type="PANTHER" id="PTHR43818:SF11">
    <property type="entry name" value="BCDNA.GH03377"/>
    <property type="match status" value="1"/>
</dbReference>
<evidence type="ECO:0000256" key="1">
    <source>
        <dbReference type="ARBA" id="ARBA00010928"/>
    </source>
</evidence>
<dbReference type="Gene3D" id="3.40.50.720">
    <property type="entry name" value="NAD(P)-binding Rossmann-like Domain"/>
    <property type="match status" value="1"/>
</dbReference>
<keyword evidence="2" id="KW-0560">Oxidoreductase</keyword>
<reference evidence="6" key="2">
    <citation type="submission" date="2020-02" db="EMBL/GenBank/DDBJ databases">
        <authorList>
            <person name="Studholme D.J."/>
        </authorList>
    </citation>
    <scope>NUCLEOTIDE SEQUENCE</scope>
    <source>
        <strain evidence="6">00238/432</strain>
    </source>
</reference>
<accession>A0A8J4SHZ5</accession>
<dbReference type="InterPro" id="IPR000683">
    <property type="entry name" value="Gfo/Idh/MocA-like_OxRdtase_N"/>
</dbReference>
<evidence type="ECO:0000256" key="2">
    <source>
        <dbReference type="ARBA" id="ARBA00023002"/>
    </source>
</evidence>
<evidence type="ECO:0000313" key="7">
    <source>
        <dbReference type="Proteomes" id="UP000702964"/>
    </source>
</evidence>